<dbReference type="RefSeq" id="WP_057874520.1">
    <property type="nucleotide sequence ID" value="NZ_AYYI01000074.1"/>
</dbReference>
<dbReference type="Pfam" id="PF00814">
    <property type="entry name" value="TsaD"/>
    <property type="match status" value="1"/>
</dbReference>
<dbReference type="GO" id="GO:0005829">
    <property type="term" value="C:cytosol"/>
    <property type="evidence" value="ECO:0007669"/>
    <property type="project" value="TreeGrafter"/>
</dbReference>
<dbReference type="NCBIfam" id="TIGR03725">
    <property type="entry name" value="T6A_YeaZ"/>
    <property type="match status" value="1"/>
</dbReference>
<dbReference type="Proteomes" id="UP000051638">
    <property type="component" value="Unassembled WGS sequence"/>
</dbReference>
<protein>
    <submittedName>
        <fullName evidence="2">O-sialoglycoprotein metallo-endopeptidase</fullName>
    </submittedName>
</protein>
<organism evidence="2 3">
    <name type="scientific">Loigolactobacillus rennini DSM 20253</name>
    <dbReference type="NCBI Taxonomy" id="1423796"/>
    <lineage>
        <taxon>Bacteria</taxon>
        <taxon>Bacillati</taxon>
        <taxon>Bacillota</taxon>
        <taxon>Bacilli</taxon>
        <taxon>Lactobacillales</taxon>
        <taxon>Lactobacillaceae</taxon>
        <taxon>Loigolactobacillus</taxon>
    </lineage>
</organism>
<dbReference type="GO" id="GO:0002949">
    <property type="term" value="P:tRNA threonylcarbamoyladenosine modification"/>
    <property type="evidence" value="ECO:0007669"/>
    <property type="project" value="InterPro"/>
</dbReference>
<feature type="domain" description="Gcp-like" evidence="1">
    <location>
        <begin position="24"/>
        <end position="224"/>
    </location>
</feature>
<proteinExistence type="predicted"/>
<name>A0A0R2D3T0_9LACO</name>
<dbReference type="Gene3D" id="3.30.420.40">
    <property type="match status" value="2"/>
</dbReference>
<dbReference type="CDD" id="cd24032">
    <property type="entry name" value="ASKHA_NBD_TsaB"/>
    <property type="match status" value="1"/>
</dbReference>
<accession>A0A0R2D3T0</accession>
<dbReference type="PANTHER" id="PTHR11735:SF11">
    <property type="entry name" value="TRNA THREONYLCARBAMOYLADENOSINE BIOSYNTHESIS PROTEIN TSAB"/>
    <property type="match status" value="1"/>
</dbReference>
<comment type="caution">
    <text evidence="2">The sequence shown here is derived from an EMBL/GenBank/DDBJ whole genome shotgun (WGS) entry which is preliminary data.</text>
</comment>
<gene>
    <name evidence="2" type="ORF">FC24_GL002231</name>
</gene>
<evidence type="ECO:0000313" key="2">
    <source>
        <dbReference type="EMBL" id="KRM95241.1"/>
    </source>
</evidence>
<evidence type="ECO:0000259" key="1">
    <source>
        <dbReference type="Pfam" id="PF00814"/>
    </source>
</evidence>
<dbReference type="STRING" id="1423796.FC24_GL002231"/>
<keyword evidence="3" id="KW-1185">Reference proteome</keyword>
<dbReference type="InterPro" id="IPR000905">
    <property type="entry name" value="Gcp-like_dom"/>
</dbReference>
<dbReference type="EMBL" id="AYYI01000074">
    <property type="protein sequence ID" value="KRM95241.1"/>
    <property type="molecule type" value="Genomic_DNA"/>
</dbReference>
<dbReference type="AlphaFoldDB" id="A0A0R2D3T0"/>
<dbReference type="OrthoDB" id="9784166at2"/>
<sequence>MLVLAIDTSNRALTVALASDQQLLGEITLNIKQTHSEGLMPAITYLFQAAKLKPAAIDRVAVAQGPGSYTGIRIAVTTAKTLAWTLNKELVGVSSLAVIASNVLSTQRLIVPVFDARRQAVFTGAYQWQQGHLVSVLSDRHIKLAAWLPELLATKQPLTFVGQTAVFSDTIRKMCGKQAKIAPEAANLPRGQQLAWLGQQAQPIANVHGFVPTYLRKTEAEATWLKNHPNNEGHEPYVEEI</sequence>
<dbReference type="InterPro" id="IPR043129">
    <property type="entry name" value="ATPase_NBD"/>
</dbReference>
<dbReference type="PANTHER" id="PTHR11735">
    <property type="entry name" value="TRNA N6-ADENOSINE THREONYLCARBAMOYLTRANSFERASE"/>
    <property type="match status" value="1"/>
</dbReference>
<dbReference type="PATRIC" id="fig|1423796.3.peg.2265"/>
<dbReference type="InterPro" id="IPR022496">
    <property type="entry name" value="T6A_TsaB"/>
</dbReference>
<evidence type="ECO:0000313" key="3">
    <source>
        <dbReference type="Proteomes" id="UP000051638"/>
    </source>
</evidence>
<dbReference type="SUPFAM" id="SSF53067">
    <property type="entry name" value="Actin-like ATPase domain"/>
    <property type="match status" value="2"/>
</dbReference>
<reference evidence="2 3" key="1">
    <citation type="journal article" date="2015" name="Genome Announc.">
        <title>Expanding the biotechnology potential of lactobacilli through comparative genomics of 213 strains and associated genera.</title>
        <authorList>
            <person name="Sun Z."/>
            <person name="Harris H.M."/>
            <person name="McCann A."/>
            <person name="Guo C."/>
            <person name="Argimon S."/>
            <person name="Zhang W."/>
            <person name="Yang X."/>
            <person name="Jeffery I.B."/>
            <person name="Cooney J.C."/>
            <person name="Kagawa T.F."/>
            <person name="Liu W."/>
            <person name="Song Y."/>
            <person name="Salvetti E."/>
            <person name="Wrobel A."/>
            <person name="Rasinkangas P."/>
            <person name="Parkhill J."/>
            <person name="Rea M.C."/>
            <person name="O'Sullivan O."/>
            <person name="Ritari J."/>
            <person name="Douillard F.P."/>
            <person name="Paul Ross R."/>
            <person name="Yang R."/>
            <person name="Briner A.E."/>
            <person name="Felis G.E."/>
            <person name="de Vos W.M."/>
            <person name="Barrangou R."/>
            <person name="Klaenhammer T.R."/>
            <person name="Caufield P.W."/>
            <person name="Cui Y."/>
            <person name="Zhang H."/>
            <person name="O'Toole P.W."/>
        </authorList>
    </citation>
    <scope>NUCLEOTIDE SEQUENCE [LARGE SCALE GENOMIC DNA]</scope>
    <source>
        <strain evidence="2 3">DSM 20253</strain>
    </source>
</reference>